<keyword evidence="1" id="KW-0472">Membrane</keyword>
<dbReference type="AlphaFoldDB" id="A0A512PK80"/>
<dbReference type="EMBL" id="BKAM01000002">
    <property type="protein sequence ID" value="GEP71598.1"/>
    <property type="molecule type" value="Genomic_DNA"/>
</dbReference>
<name>A0A512PK80_9LACO</name>
<evidence type="ECO:0000313" key="3">
    <source>
        <dbReference type="Proteomes" id="UP000321569"/>
    </source>
</evidence>
<comment type="caution">
    <text evidence="2">The sequence shown here is derived from an EMBL/GenBank/DDBJ whole genome shotgun (WGS) entry which is preliminary data.</text>
</comment>
<protein>
    <recommendedName>
        <fullName evidence="4">Alkaline shock response membrane anchor protein AmaP</fullName>
    </recommendedName>
</protein>
<reference evidence="2 3" key="1">
    <citation type="submission" date="2019-07" db="EMBL/GenBank/DDBJ databases">
        <title>Whole genome shotgun sequence of Lactobacillus rapi NBRC 109618.</title>
        <authorList>
            <person name="Hosoyama A."/>
            <person name="Uohara A."/>
            <person name="Ohji S."/>
            <person name="Ichikawa N."/>
        </authorList>
    </citation>
    <scope>NUCLEOTIDE SEQUENCE [LARGE SCALE GENOMIC DNA]</scope>
    <source>
        <strain evidence="2 3">NBRC 109618</strain>
    </source>
</reference>
<evidence type="ECO:0000256" key="1">
    <source>
        <dbReference type="SAM" id="Phobius"/>
    </source>
</evidence>
<gene>
    <name evidence="2" type="ORF">LRA02_04660</name>
</gene>
<organism evidence="2 3">
    <name type="scientific">Lentilactobacillus rapi</name>
    <dbReference type="NCBI Taxonomy" id="481723"/>
    <lineage>
        <taxon>Bacteria</taxon>
        <taxon>Bacillati</taxon>
        <taxon>Bacillota</taxon>
        <taxon>Bacilli</taxon>
        <taxon>Lactobacillales</taxon>
        <taxon>Lactobacillaceae</taxon>
        <taxon>Lentilactobacillus</taxon>
    </lineage>
</organism>
<dbReference type="OrthoDB" id="2324977at2"/>
<evidence type="ECO:0000313" key="2">
    <source>
        <dbReference type="EMBL" id="GEP71598.1"/>
    </source>
</evidence>
<feature type="transmembrane region" description="Helical" evidence="1">
    <location>
        <begin position="47"/>
        <end position="73"/>
    </location>
</feature>
<feature type="transmembrane region" description="Helical" evidence="1">
    <location>
        <begin position="7"/>
        <end position="27"/>
    </location>
</feature>
<dbReference type="STRING" id="1423795.FD12_GL002182"/>
<sequence>MSRLTKLLVLVISIISIVQSVWLLALVVPIDYVSKFVLPSVQTNTDWLLIAALTISVIVALIGVAAIITVLFAPKKADQLIFRSPSGRLSISKKAIEKSLAEAVLQHAEVADVQTNVKLHTRNRVARVKVTAVDKEGRDLVKLGEDIQSIVTNKIANLMDVKAKKVKVKVNPFDSIRDKKRANHPRVV</sequence>
<evidence type="ECO:0008006" key="4">
    <source>
        <dbReference type="Google" id="ProtNLM"/>
    </source>
</evidence>
<keyword evidence="1" id="KW-0812">Transmembrane</keyword>
<dbReference type="RefSeq" id="WP_082622109.1">
    <property type="nucleotide sequence ID" value="NZ_BKAM01000002.1"/>
</dbReference>
<dbReference type="NCBIfam" id="NF033218">
    <property type="entry name" value="anchor_AmaP"/>
    <property type="match status" value="1"/>
</dbReference>
<keyword evidence="1" id="KW-1133">Transmembrane helix</keyword>
<proteinExistence type="predicted"/>
<dbReference type="Proteomes" id="UP000321569">
    <property type="component" value="Unassembled WGS sequence"/>
</dbReference>
<accession>A0A512PK80</accession>